<organism evidence="2 3">
    <name type="scientific">Nocardiopsis sediminis</name>
    <dbReference type="NCBI Taxonomy" id="1778267"/>
    <lineage>
        <taxon>Bacteria</taxon>
        <taxon>Bacillati</taxon>
        <taxon>Actinomycetota</taxon>
        <taxon>Actinomycetes</taxon>
        <taxon>Streptosporangiales</taxon>
        <taxon>Nocardiopsidaceae</taxon>
        <taxon>Nocardiopsis</taxon>
    </lineage>
</organism>
<reference evidence="3" key="1">
    <citation type="journal article" date="2019" name="Int. J. Syst. Evol. Microbiol.">
        <title>The Global Catalogue of Microorganisms (GCM) 10K type strain sequencing project: providing services to taxonomists for standard genome sequencing and annotation.</title>
        <authorList>
            <consortium name="The Broad Institute Genomics Platform"/>
            <consortium name="The Broad Institute Genome Sequencing Center for Infectious Disease"/>
            <person name="Wu L."/>
            <person name="Ma J."/>
        </authorList>
    </citation>
    <scope>NUCLEOTIDE SEQUENCE [LARGE SCALE GENOMIC DNA]</scope>
    <source>
        <strain evidence="3">TBRC 1826</strain>
    </source>
</reference>
<dbReference type="InterPro" id="IPR036188">
    <property type="entry name" value="FAD/NAD-bd_sf"/>
</dbReference>
<keyword evidence="2" id="KW-0560">Oxidoreductase</keyword>
<comment type="caution">
    <text evidence="2">The sequence shown here is derived from an EMBL/GenBank/DDBJ whole genome shotgun (WGS) entry which is preliminary data.</text>
</comment>
<gene>
    <name evidence="2" type="ORF">ACFOVU_16895</name>
</gene>
<dbReference type="GO" id="GO:0004497">
    <property type="term" value="F:monooxygenase activity"/>
    <property type="evidence" value="ECO:0007669"/>
    <property type="project" value="UniProtKB-KW"/>
</dbReference>
<name>A0ABV8FN89_9ACTN</name>
<proteinExistence type="predicted"/>
<dbReference type="EMBL" id="JBHSBH010000010">
    <property type="protein sequence ID" value="MFC3997614.1"/>
    <property type="molecule type" value="Genomic_DNA"/>
</dbReference>
<accession>A0ABV8FN89</accession>
<evidence type="ECO:0000313" key="3">
    <source>
        <dbReference type="Proteomes" id="UP001595847"/>
    </source>
</evidence>
<evidence type="ECO:0000313" key="2">
    <source>
        <dbReference type="EMBL" id="MFC3997614.1"/>
    </source>
</evidence>
<dbReference type="Proteomes" id="UP001595847">
    <property type="component" value="Unassembled WGS sequence"/>
</dbReference>
<evidence type="ECO:0000259" key="1">
    <source>
        <dbReference type="Pfam" id="PF01494"/>
    </source>
</evidence>
<feature type="domain" description="FAD-binding" evidence="1">
    <location>
        <begin position="1"/>
        <end position="55"/>
    </location>
</feature>
<dbReference type="Gene3D" id="3.50.50.60">
    <property type="entry name" value="FAD/NAD(P)-binding domain"/>
    <property type="match status" value="1"/>
</dbReference>
<dbReference type="InterPro" id="IPR002938">
    <property type="entry name" value="FAD-bd"/>
</dbReference>
<keyword evidence="3" id="KW-1185">Reference proteome</keyword>
<protein>
    <submittedName>
        <fullName evidence="2">FAD-dependent monooxygenase</fullName>
    </submittedName>
</protein>
<dbReference type="SUPFAM" id="SSF51905">
    <property type="entry name" value="FAD/NAD(P)-binding domain"/>
    <property type="match status" value="1"/>
</dbReference>
<keyword evidence="2" id="KW-0503">Monooxygenase</keyword>
<sequence length="74" mass="8314">MLAAELRLHGVRVRVLEKETEPVSFICIVALHIRSLDLMAMRGLLDRMREHGRQRPADCAPTSSPMTCPGSWPC</sequence>
<dbReference type="RefSeq" id="WP_378534692.1">
    <property type="nucleotide sequence ID" value="NZ_JBHSBH010000010.1"/>
</dbReference>
<dbReference type="Pfam" id="PF01494">
    <property type="entry name" value="FAD_binding_3"/>
    <property type="match status" value="1"/>
</dbReference>